<evidence type="ECO:0000313" key="1">
    <source>
        <dbReference type="EMBL" id="MBA0862802.1"/>
    </source>
</evidence>
<sequence>MRGMHHHFGGCAVTIRVAGGWVHTHRVRSVF</sequence>
<evidence type="ECO:0000313" key="2">
    <source>
        <dbReference type="Proteomes" id="UP000593576"/>
    </source>
</evidence>
<reference evidence="1 2" key="1">
    <citation type="journal article" date="2019" name="Genome Biol. Evol.">
        <title>Insights into the evolution of the New World diploid cottons (Gossypium, subgenus Houzingenia) based on genome sequencing.</title>
        <authorList>
            <person name="Grover C.E."/>
            <person name="Arick M.A. 2nd"/>
            <person name="Thrash A."/>
            <person name="Conover J.L."/>
            <person name="Sanders W.S."/>
            <person name="Peterson D.G."/>
            <person name="Frelichowski J.E."/>
            <person name="Scheffler J.A."/>
            <person name="Scheffler B.E."/>
            <person name="Wendel J.F."/>
        </authorList>
    </citation>
    <scope>NUCLEOTIDE SEQUENCE [LARGE SCALE GENOMIC DNA]</scope>
    <source>
        <strain evidence="1">1</strain>
        <tissue evidence="1">Leaf</tissue>
    </source>
</reference>
<accession>A0A7J9LVE3</accession>
<gene>
    <name evidence="1" type="ORF">Goshw_013071</name>
</gene>
<protein>
    <submittedName>
        <fullName evidence="1">Uncharacterized protein</fullName>
    </submittedName>
</protein>
<proteinExistence type="predicted"/>
<dbReference type="EMBL" id="JABFAF010000008">
    <property type="protein sequence ID" value="MBA0862802.1"/>
    <property type="molecule type" value="Genomic_DNA"/>
</dbReference>
<organism evidence="1 2">
    <name type="scientific">Gossypium schwendimanii</name>
    <name type="common">Cotton</name>
    <dbReference type="NCBI Taxonomy" id="34291"/>
    <lineage>
        <taxon>Eukaryota</taxon>
        <taxon>Viridiplantae</taxon>
        <taxon>Streptophyta</taxon>
        <taxon>Embryophyta</taxon>
        <taxon>Tracheophyta</taxon>
        <taxon>Spermatophyta</taxon>
        <taxon>Magnoliopsida</taxon>
        <taxon>eudicotyledons</taxon>
        <taxon>Gunneridae</taxon>
        <taxon>Pentapetalae</taxon>
        <taxon>rosids</taxon>
        <taxon>malvids</taxon>
        <taxon>Malvales</taxon>
        <taxon>Malvaceae</taxon>
        <taxon>Malvoideae</taxon>
        <taxon>Gossypium</taxon>
    </lineage>
</organism>
<dbReference type="Proteomes" id="UP000593576">
    <property type="component" value="Unassembled WGS sequence"/>
</dbReference>
<dbReference type="AlphaFoldDB" id="A0A7J9LVE3"/>
<dbReference type="OrthoDB" id="10405653at2759"/>
<name>A0A7J9LVE3_GOSSC</name>
<comment type="caution">
    <text evidence="1">The sequence shown here is derived from an EMBL/GenBank/DDBJ whole genome shotgun (WGS) entry which is preliminary data.</text>
</comment>
<keyword evidence="2" id="KW-1185">Reference proteome</keyword>